<accession>A0A7D9EQM9</accession>
<feature type="non-terminal residue" evidence="6">
    <location>
        <position position="1"/>
    </location>
</feature>
<keyword evidence="5" id="KW-0539">Nucleus</keyword>
<dbReference type="GO" id="GO:0010629">
    <property type="term" value="P:negative regulation of gene expression"/>
    <property type="evidence" value="ECO:0007669"/>
    <property type="project" value="TreeGrafter"/>
</dbReference>
<comment type="subcellular location">
    <subcellularLocation>
        <location evidence="1">Nucleus</location>
    </subcellularLocation>
</comment>
<dbReference type="OrthoDB" id="6133115at2759"/>
<dbReference type="PROSITE" id="PS51059">
    <property type="entry name" value="PARP_CATALYTIC"/>
    <property type="match status" value="1"/>
</dbReference>
<proteinExistence type="predicted"/>
<evidence type="ECO:0000256" key="2">
    <source>
        <dbReference type="ARBA" id="ARBA00022676"/>
    </source>
</evidence>
<dbReference type="PANTHER" id="PTHR14453">
    <property type="entry name" value="PARP/ZINC FINGER CCCH TYPE DOMAIN CONTAINING PROTEIN"/>
    <property type="match status" value="1"/>
</dbReference>
<evidence type="ECO:0000313" key="6">
    <source>
        <dbReference type="EMBL" id="CAB4014163.1"/>
    </source>
</evidence>
<comment type="caution">
    <text evidence="6">The sequence shown here is derived from an EMBL/GenBank/DDBJ whole genome shotgun (WGS) entry which is preliminary data.</text>
</comment>
<dbReference type="GO" id="GO:0005737">
    <property type="term" value="C:cytoplasm"/>
    <property type="evidence" value="ECO:0007669"/>
    <property type="project" value="TreeGrafter"/>
</dbReference>
<dbReference type="GO" id="GO:0003714">
    <property type="term" value="F:transcription corepressor activity"/>
    <property type="evidence" value="ECO:0007669"/>
    <property type="project" value="TreeGrafter"/>
</dbReference>
<keyword evidence="4" id="KW-0520">NAD</keyword>
<evidence type="ECO:0000313" key="7">
    <source>
        <dbReference type="Proteomes" id="UP001152795"/>
    </source>
</evidence>
<organism evidence="6 7">
    <name type="scientific">Paramuricea clavata</name>
    <name type="common">Red gorgonian</name>
    <name type="synonym">Violescent sea-whip</name>
    <dbReference type="NCBI Taxonomy" id="317549"/>
    <lineage>
        <taxon>Eukaryota</taxon>
        <taxon>Metazoa</taxon>
        <taxon>Cnidaria</taxon>
        <taxon>Anthozoa</taxon>
        <taxon>Octocorallia</taxon>
        <taxon>Malacalcyonacea</taxon>
        <taxon>Plexauridae</taxon>
        <taxon>Paramuricea</taxon>
    </lineage>
</organism>
<keyword evidence="7" id="KW-1185">Reference proteome</keyword>
<reference evidence="6" key="1">
    <citation type="submission" date="2020-04" db="EMBL/GenBank/DDBJ databases">
        <authorList>
            <person name="Alioto T."/>
            <person name="Alioto T."/>
            <person name="Gomez Garrido J."/>
        </authorList>
    </citation>
    <scope>NUCLEOTIDE SEQUENCE</scope>
    <source>
        <strain evidence="6">A484AB</strain>
    </source>
</reference>
<dbReference type="Gene3D" id="3.90.228.10">
    <property type="match status" value="1"/>
</dbReference>
<keyword evidence="2" id="KW-0328">Glycosyltransferase</keyword>
<evidence type="ECO:0000256" key="5">
    <source>
        <dbReference type="ARBA" id="ARBA00023242"/>
    </source>
</evidence>
<dbReference type="GO" id="GO:0003950">
    <property type="term" value="F:NAD+ poly-ADP-ribosyltransferase activity"/>
    <property type="evidence" value="ECO:0007669"/>
    <property type="project" value="InterPro"/>
</dbReference>
<dbReference type="Proteomes" id="UP001152795">
    <property type="component" value="Unassembled WGS sequence"/>
</dbReference>
<name>A0A7D9EQM9_PARCT</name>
<dbReference type="InterPro" id="IPR012317">
    <property type="entry name" value="Poly(ADP-ribose)pol_cat_dom"/>
</dbReference>
<protein>
    <submittedName>
        <fullName evidence="6">Poly [ADP-ribose] polymerase 14-like</fullName>
    </submittedName>
</protein>
<keyword evidence="3" id="KW-0808">Transferase</keyword>
<dbReference type="AlphaFoldDB" id="A0A7D9EQM9"/>
<evidence type="ECO:0000256" key="4">
    <source>
        <dbReference type="ARBA" id="ARBA00023027"/>
    </source>
</evidence>
<evidence type="ECO:0000256" key="1">
    <source>
        <dbReference type="ARBA" id="ARBA00004123"/>
    </source>
</evidence>
<dbReference type="InterPro" id="IPR052056">
    <property type="entry name" value="Mono-ARTD/PARP"/>
</dbReference>
<dbReference type="PANTHER" id="PTHR14453:SF67">
    <property type="entry name" value="POLY [ADP-RIBOSE] POLYMERASE"/>
    <property type="match status" value="1"/>
</dbReference>
<evidence type="ECO:0000256" key="3">
    <source>
        <dbReference type="ARBA" id="ARBA00022679"/>
    </source>
</evidence>
<dbReference type="EMBL" id="CACRXK020008180">
    <property type="protein sequence ID" value="CAB4014163.1"/>
    <property type="molecule type" value="Genomic_DNA"/>
</dbReference>
<dbReference type="SUPFAM" id="SSF56399">
    <property type="entry name" value="ADP-ribosylation"/>
    <property type="match status" value="1"/>
</dbReference>
<dbReference type="GO" id="GO:0005634">
    <property type="term" value="C:nucleus"/>
    <property type="evidence" value="ECO:0007669"/>
    <property type="project" value="UniProtKB-SubCell"/>
</dbReference>
<gene>
    <name evidence="6" type="ORF">PACLA_8A007448</name>
</gene>
<sequence length="63" mass="7315">VLVGKSVKGDKQMRVLPKRNDPRNPELFYDSAVDDTENPSIFLTFDDHQCYPEYLITFKVVPQ</sequence>